<feature type="transmembrane region" description="Helical" evidence="1">
    <location>
        <begin position="280"/>
        <end position="300"/>
    </location>
</feature>
<dbReference type="Pfam" id="PF00535">
    <property type="entry name" value="Glycos_transf_2"/>
    <property type="match status" value="1"/>
</dbReference>
<name>A0A939ETS6_9BACT</name>
<accession>A0A939ETS6</accession>
<sequence>MSSPFLTIAIPTFNRAGYLYKCLQSLLGQVECDIENDIEIVVSDNASTDNTCEVVRDINKCKNFYYYRNEENLGMDGNFLACYRYAKGKFVWIFSDDDLLRPNSLKLILNLLKENDNCGACYIDSEWFEEIDIRKISPIGSLEYKINTSSIGFLESVNYWVTFLTGNIVNKDLVDRKVYTEENMGTMLVQLSWVIPAIFSSNKNIFISSKLILCKLGNTGGYKLFEVFGKNFNKIIDSFISKGYDSKIKTIINNKLIRNFFPVFISSDRSSFNNESVFKLLFSLYWNYSAFWSVIIPIFVKKQFKKI</sequence>
<dbReference type="InterPro" id="IPR029044">
    <property type="entry name" value="Nucleotide-diphossugar_trans"/>
</dbReference>
<dbReference type="RefSeq" id="WP_206982237.1">
    <property type="nucleotide sequence ID" value="NZ_JAFLQZ010000003.1"/>
</dbReference>
<comment type="caution">
    <text evidence="3">The sequence shown here is derived from an EMBL/GenBank/DDBJ whole genome shotgun (WGS) entry which is preliminary data.</text>
</comment>
<gene>
    <name evidence="3" type="ORF">J0X19_05415</name>
</gene>
<dbReference type="InterPro" id="IPR001173">
    <property type="entry name" value="Glyco_trans_2-like"/>
</dbReference>
<dbReference type="AlphaFoldDB" id="A0A939ETS6"/>
<dbReference type="Proteomes" id="UP000664144">
    <property type="component" value="Unassembled WGS sequence"/>
</dbReference>
<dbReference type="CDD" id="cd00761">
    <property type="entry name" value="Glyco_tranf_GTA_type"/>
    <property type="match status" value="1"/>
</dbReference>
<keyword evidence="1" id="KW-0472">Membrane</keyword>
<keyword evidence="1" id="KW-1133">Transmembrane helix</keyword>
<evidence type="ECO:0000256" key="1">
    <source>
        <dbReference type="SAM" id="Phobius"/>
    </source>
</evidence>
<dbReference type="PANTHER" id="PTHR22916:SF3">
    <property type="entry name" value="UDP-GLCNAC:BETAGAL BETA-1,3-N-ACETYLGLUCOSAMINYLTRANSFERASE-LIKE PROTEIN 1"/>
    <property type="match status" value="1"/>
</dbReference>
<dbReference type="GO" id="GO:0016758">
    <property type="term" value="F:hexosyltransferase activity"/>
    <property type="evidence" value="ECO:0007669"/>
    <property type="project" value="UniProtKB-ARBA"/>
</dbReference>
<dbReference type="Gene3D" id="3.90.550.10">
    <property type="entry name" value="Spore Coat Polysaccharide Biosynthesis Protein SpsA, Chain A"/>
    <property type="match status" value="1"/>
</dbReference>
<evidence type="ECO:0000313" key="3">
    <source>
        <dbReference type="EMBL" id="MBO0357375.1"/>
    </source>
</evidence>
<feature type="domain" description="Glycosyltransferase 2-like" evidence="2">
    <location>
        <begin position="7"/>
        <end position="122"/>
    </location>
</feature>
<dbReference type="EMBL" id="JAFLQZ010000003">
    <property type="protein sequence ID" value="MBO0357375.1"/>
    <property type="molecule type" value="Genomic_DNA"/>
</dbReference>
<organism evidence="3 4">
    <name type="scientific">Hymenobacter telluris</name>
    <dbReference type="NCBI Taxonomy" id="2816474"/>
    <lineage>
        <taxon>Bacteria</taxon>
        <taxon>Pseudomonadati</taxon>
        <taxon>Bacteroidota</taxon>
        <taxon>Cytophagia</taxon>
        <taxon>Cytophagales</taxon>
        <taxon>Hymenobacteraceae</taxon>
        <taxon>Hymenobacter</taxon>
    </lineage>
</organism>
<evidence type="ECO:0000259" key="2">
    <source>
        <dbReference type="Pfam" id="PF00535"/>
    </source>
</evidence>
<reference evidence="3" key="1">
    <citation type="submission" date="2021-03" db="EMBL/GenBank/DDBJ databases">
        <authorList>
            <person name="Kim M.K."/>
        </authorList>
    </citation>
    <scope>NUCLEOTIDE SEQUENCE</scope>
    <source>
        <strain evidence="3">BT186</strain>
    </source>
</reference>
<evidence type="ECO:0000313" key="4">
    <source>
        <dbReference type="Proteomes" id="UP000664144"/>
    </source>
</evidence>
<protein>
    <submittedName>
        <fullName evidence="3">Glycosyltransferase family 2 protein</fullName>
    </submittedName>
</protein>
<dbReference type="PANTHER" id="PTHR22916">
    <property type="entry name" value="GLYCOSYLTRANSFERASE"/>
    <property type="match status" value="1"/>
</dbReference>
<keyword evidence="1" id="KW-0812">Transmembrane</keyword>
<keyword evidence="4" id="KW-1185">Reference proteome</keyword>
<dbReference type="SUPFAM" id="SSF53448">
    <property type="entry name" value="Nucleotide-diphospho-sugar transferases"/>
    <property type="match status" value="1"/>
</dbReference>
<proteinExistence type="predicted"/>